<dbReference type="Proteomes" id="UP000276829">
    <property type="component" value="Unassembled WGS sequence"/>
</dbReference>
<dbReference type="PROSITE" id="PS00455">
    <property type="entry name" value="AMP_BINDING"/>
    <property type="match status" value="1"/>
</dbReference>
<accession>A0A3M3IY14</accession>
<proteinExistence type="predicted"/>
<dbReference type="PANTHER" id="PTHR45527:SF14">
    <property type="entry name" value="PLIPASTATIN SYNTHASE SUBUNIT B"/>
    <property type="match status" value="1"/>
</dbReference>
<dbReference type="EMBL" id="RBON01000302">
    <property type="protein sequence ID" value="RMM62629.1"/>
    <property type="molecule type" value="Genomic_DNA"/>
</dbReference>
<name>A0A3M3IY14_PSESG</name>
<dbReference type="InterPro" id="IPR020845">
    <property type="entry name" value="AMP-binding_CS"/>
</dbReference>
<evidence type="ECO:0000313" key="5">
    <source>
        <dbReference type="Proteomes" id="UP000276829"/>
    </source>
</evidence>
<sequence>MGICVERSLELVVGLLAIIKAGGAYVPLDPDYPEDRLAYMMQDSGIGLLLTQSVLLQRLPVPAKVQSLCLDQDGDWLAGYRTANPINLSHPLNLAYVIYTSGSTGKPKG</sequence>
<dbReference type="GO" id="GO:0031177">
    <property type="term" value="F:phosphopantetheine binding"/>
    <property type="evidence" value="ECO:0007669"/>
    <property type="project" value="TreeGrafter"/>
</dbReference>
<dbReference type="EMBL" id="RBQX01000113">
    <property type="protein sequence ID" value="RMQ18047.1"/>
    <property type="molecule type" value="Genomic_DNA"/>
</dbReference>
<dbReference type="FunFam" id="3.40.50.980:FF:000001">
    <property type="entry name" value="Non-ribosomal peptide synthetase"/>
    <property type="match status" value="1"/>
</dbReference>
<organism evidence="2 5">
    <name type="scientific">Pseudomonas savastanoi pv. glycinea</name>
    <name type="common">Pseudomonas syringae pv. glycinea</name>
    <dbReference type="NCBI Taxonomy" id="318"/>
    <lineage>
        <taxon>Bacteria</taxon>
        <taxon>Pseudomonadati</taxon>
        <taxon>Pseudomonadota</taxon>
        <taxon>Gammaproteobacteria</taxon>
        <taxon>Pseudomonadales</taxon>
        <taxon>Pseudomonadaceae</taxon>
        <taxon>Pseudomonas</taxon>
    </lineage>
</organism>
<dbReference type="GO" id="GO:0043041">
    <property type="term" value="P:amino acid activation for nonribosomal peptide biosynthetic process"/>
    <property type="evidence" value="ECO:0007669"/>
    <property type="project" value="TreeGrafter"/>
</dbReference>
<comment type="caution">
    <text evidence="2">The sequence shown here is derived from an EMBL/GenBank/DDBJ whole genome shotgun (WGS) entry which is preliminary data.</text>
</comment>
<evidence type="ECO:0000313" key="3">
    <source>
        <dbReference type="EMBL" id="RMQ18047.1"/>
    </source>
</evidence>
<dbReference type="GO" id="GO:0005829">
    <property type="term" value="C:cytosol"/>
    <property type="evidence" value="ECO:0007669"/>
    <property type="project" value="TreeGrafter"/>
</dbReference>
<dbReference type="InterPro" id="IPR000873">
    <property type="entry name" value="AMP-dep_synth/lig_dom"/>
</dbReference>
<dbReference type="Gene3D" id="3.40.50.980">
    <property type="match status" value="1"/>
</dbReference>
<dbReference type="GO" id="GO:0044550">
    <property type="term" value="P:secondary metabolite biosynthetic process"/>
    <property type="evidence" value="ECO:0007669"/>
    <property type="project" value="TreeGrafter"/>
</dbReference>
<evidence type="ECO:0000313" key="4">
    <source>
        <dbReference type="Proteomes" id="UP000272471"/>
    </source>
</evidence>
<protein>
    <submittedName>
        <fullName evidence="2">Pyoverdine sidechain peptide synthetase IV, D-Asp-L-Ser component</fullName>
    </submittedName>
</protein>
<feature type="domain" description="AMP-dependent synthetase/ligase" evidence="1">
    <location>
        <begin position="2"/>
        <end position="109"/>
    </location>
</feature>
<feature type="non-terminal residue" evidence="2">
    <location>
        <position position="109"/>
    </location>
</feature>
<gene>
    <name evidence="3" type="ORF">ALQ11_05179</name>
    <name evidence="2" type="ORF">ALQ73_05029</name>
</gene>
<evidence type="ECO:0000259" key="1">
    <source>
        <dbReference type="Pfam" id="PF00501"/>
    </source>
</evidence>
<dbReference type="Proteomes" id="UP000272471">
    <property type="component" value="Unassembled WGS sequence"/>
</dbReference>
<reference evidence="4 5" key="1">
    <citation type="submission" date="2018-08" db="EMBL/GenBank/DDBJ databases">
        <title>Recombination of ecologically and evolutionarily significant loci maintains genetic cohesion in the Pseudomonas syringae species complex.</title>
        <authorList>
            <person name="Dillon M."/>
            <person name="Thakur S."/>
            <person name="Almeida R.N.D."/>
            <person name="Weir B.S."/>
            <person name="Guttman D.S."/>
        </authorList>
    </citation>
    <scope>NUCLEOTIDE SEQUENCE [LARGE SCALE GENOMIC DNA]</scope>
    <source>
        <strain evidence="3 4">ICMP 4182</strain>
        <strain evidence="2 5">ICMP 4324</strain>
    </source>
</reference>
<dbReference type="PANTHER" id="PTHR45527">
    <property type="entry name" value="NONRIBOSOMAL PEPTIDE SYNTHETASE"/>
    <property type="match status" value="1"/>
</dbReference>
<evidence type="ECO:0000313" key="2">
    <source>
        <dbReference type="EMBL" id="RMM62629.1"/>
    </source>
</evidence>
<dbReference type="Pfam" id="PF00501">
    <property type="entry name" value="AMP-binding"/>
    <property type="match status" value="1"/>
</dbReference>
<dbReference type="AlphaFoldDB" id="A0A3M3IY14"/>
<dbReference type="SUPFAM" id="SSF56801">
    <property type="entry name" value="Acetyl-CoA synthetase-like"/>
    <property type="match status" value="1"/>
</dbReference>